<proteinExistence type="predicted"/>
<reference evidence="1" key="1">
    <citation type="submission" date="2020-05" db="EMBL/GenBank/DDBJ databases">
        <title>Mycena genomes resolve the evolution of fungal bioluminescence.</title>
        <authorList>
            <person name="Tsai I.J."/>
        </authorList>
    </citation>
    <scope>NUCLEOTIDE SEQUENCE</scope>
    <source>
        <strain evidence="1">CCC161011</strain>
    </source>
</reference>
<dbReference type="CDD" id="cd09917">
    <property type="entry name" value="F-box_SF"/>
    <property type="match status" value="1"/>
</dbReference>
<comment type="caution">
    <text evidence="1">The sequence shown here is derived from an EMBL/GenBank/DDBJ whole genome shotgun (WGS) entry which is preliminary data.</text>
</comment>
<protein>
    <submittedName>
        <fullName evidence="1">Ubiquitin family protein</fullName>
    </submittedName>
</protein>
<dbReference type="Gene3D" id="3.80.10.10">
    <property type="entry name" value="Ribonuclease Inhibitor"/>
    <property type="match status" value="1"/>
</dbReference>
<accession>A0A8H7CM55</accession>
<evidence type="ECO:0000313" key="2">
    <source>
        <dbReference type="Proteomes" id="UP000620124"/>
    </source>
</evidence>
<name>A0A8H7CM55_9AGAR</name>
<gene>
    <name evidence="1" type="ORF">MVEN_01960400</name>
</gene>
<dbReference type="EMBL" id="JACAZI010000019">
    <property type="protein sequence ID" value="KAF7340408.1"/>
    <property type="molecule type" value="Genomic_DNA"/>
</dbReference>
<keyword evidence="2" id="KW-1185">Reference proteome</keyword>
<dbReference type="SUPFAM" id="SSF81383">
    <property type="entry name" value="F-box domain"/>
    <property type="match status" value="1"/>
</dbReference>
<dbReference type="Proteomes" id="UP000620124">
    <property type="component" value="Unassembled WGS sequence"/>
</dbReference>
<sequence length="514" mass="57126">MTQPGRSTSLAKKGSQFFKFWKKPRESAESASLVLPTEIWLDILSYFPDHALEPLSRICKQLRWIVLPLFFRSQQMFPFLETFTFRKLAMSIGEYEERSLQRISFVCSDQISPALRELLILYYAPGYNRRHRATHTPVEAVTQPLFLALPKFSNLTKLVLQFPPCNNTLFSALNTLHLDHFELEVLPTALGDIPIPAQKEFLFNCSGSPIQIPPANGLSLRFLFPESLERVVAGPTGTDTLTRALVSHPSGFPTLQTLDLSLRFVASSHFTSALAACPKLSSLRLRSPAIEGCYHGPAIFAPAFARGRILRTVRLWPTRSVSAVSAPWLLHPVLQQLGGEALTSLELGITLVPESLLEAIRDAFPALTTLSINAHLDSFRPGTVERRVVAPPTALHARVALPIGMQLQTLRLGTQLAGAPDDNAGTELMTLFESAREVVRAFPGGYDPTSWRRWAVDQPWYCVEWTRVVTLTADGGGEFGTALDGTLRVEYGEHYFQGFERGARMAVQTAKRLS</sequence>
<evidence type="ECO:0000313" key="1">
    <source>
        <dbReference type="EMBL" id="KAF7340408.1"/>
    </source>
</evidence>
<organism evidence="1 2">
    <name type="scientific">Mycena venus</name>
    <dbReference type="NCBI Taxonomy" id="2733690"/>
    <lineage>
        <taxon>Eukaryota</taxon>
        <taxon>Fungi</taxon>
        <taxon>Dikarya</taxon>
        <taxon>Basidiomycota</taxon>
        <taxon>Agaricomycotina</taxon>
        <taxon>Agaricomycetes</taxon>
        <taxon>Agaricomycetidae</taxon>
        <taxon>Agaricales</taxon>
        <taxon>Marasmiineae</taxon>
        <taxon>Mycenaceae</taxon>
        <taxon>Mycena</taxon>
    </lineage>
</organism>
<dbReference type="OrthoDB" id="3037898at2759"/>
<dbReference type="AlphaFoldDB" id="A0A8H7CM55"/>
<dbReference type="SUPFAM" id="SSF52047">
    <property type="entry name" value="RNI-like"/>
    <property type="match status" value="1"/>
</dbReference>
<dbReference type="InterPro" id="IPR032675">
    <property type="entry name" value="LRR_dom_sf"/>
</dbReference>
<dbReference type="InterPro" id="IPR036047">
    <property type="entry name" value="F-box-like_dom_sf"/>
</dbReference>